<name>A0ABY9Q8M4_GEOTD</name>
<proteinExistence type="predicted"/>
<dbReference type="Proteomes" id="UP001297580">
    <property type="component" value="Chromosome"/>
</dbReference>
<dbReference type="PIRSF" id="PIRSF012608">
    <property type="entry name" value="UCP012608"/>
    <property type="match status" value="1"/>
</dbReference>
<evidence type="ECO:0000313" key="1">
    <source>
        <dbReference type="EMBL" id="WMV75264.1"/>
    </source>
</evidence>
<dbReference type="InterPro" id="IPR011200">
    <property type="entry name" value="UCP012608"/>
</dbReference>
<evidence type="ECO:0000313" key="2">
    <source>
        <dbReference type="Proteomes" id="UP001297580"/>
    </source>
</evidence>
<reference evidence="1 2" key="1">
    <citation type="submission" date="2023-08" db="EMBL/GenBank/DDBJ databases">
        <title>Complete genome sequence of Geobacillus thermodenitrificans K1041, a genetically tractable strain representative of the genus Geobacillus.</title>
        <authorList>
            <person name="Kani S."/>
            <person name="Suzuki H."/>
        </authorList>
    </citation>
    <scope>NUCLEOTIDE SEQUENCE [LARGE SCALE GENOMIC DNA]</scope>
    <source>
        <strain evidence="1 2">K1041</strain>
    </source>
</reference>
<accession>A0ABY9Q8M4</accession>
<keyword evidence="2" id="KW-1185">Reference proteome</keyword>
<dbReference type="GeneID" id="87623555"/>
<sequence length="346" mass="40608">MNFAWIAERFRRFAVHECRGSSPLYEHLSFHIAADEKLLCLASHARSGQPVPNLLFGAVHDLLLKGYEHELREFYGSIVKKPRPPATAFPYFRDFCLCYWEDLKDILAYRLVQTNEVRRCSYLYPVFCWIYEQVKKPLSLIEIGTSAGLQLVWDQYRYNYGQQGSYGNVYSDVLITSNIHGDRSPFLLLESPPVAERIGIDLHVIDLKKEDDRRWMEALIWPEHHDRRQLFAQAARRLEQMPVRLIEGDGVKLLAEIVAQVPSDTVVCIFHTHVANQMSEEAKHMLMEQIHEIGCQRDLFHVYNNMWDRKLHLDGMIDGREYRKIVAETDGHGRWFRWEMNISNWG</sequence>
<dbReference type="EMBL" id="CP133461">
    <property type="protein sequence ID" value="WMV75264.1"/>
    <property type="molecule type" value="Genomic_DNA"/>
</dbReference>
<gene>
    <name evidence="1" type="ORF">HSX42_13435</name>
</gene>
<organism evidence="1 2">
    <name type="scientific">Geobacillus thermodenitrificans</name>
    <dbReference type="NCBI Taxonomy" id="33940"/>
    <lineage>
        <taxon>Bacteria</taxon>
        <taxon>Bacillati</taxon>
        <taxon>Bacillota</taxon>
        <taxon>Bacilli</taxon>
        <taxon>Bacillales</taxon>
        <taxon>Anoxybacillaceae</taxon>
        <taxon>Geobacillus</taxon>
    </lineage>
</organism>
<protein>
    <submittedName>
        <fullName evidence="1">DUF2332 domain-containing protein</fullName>
    </submittedName>
</protein>
<dbReference type="RefSeq" id="WP_011887789.1">
    <property type="nucleotide sequence ID" value="NZ_CP017690.1"/>
</dbReference>
<dbReference type="Pfam" id="PF10094">
    <property type="entry name" value="DUF2332"/>
    <property type="match status" value="1"/>
</dbReference>